<evidence type="ECO:0000313" key="2">
    <source>
        <dbReference type="Proteomes" id="UP000094056"/>
    </source>
</evidence>
<protein>
    <submittedName>
        <fullName evidence="1">Uncharacterized protein</fullName>
    </submittedName>
</protein>
<organism evidence="1 2">
    <name type="scientific">Candidatus Scalindua rubra</name>
    <dbReference type="NCBI Taxonomy" id="1872076"/>
    <lineage>
        <taxon>Bacteria</taxon>
        <taxon>Pseudomonadati</taxon>
        <taxon>Planctomycetota</taxon>
        <taxon>Candidatus Brocadiia</taxon>
        <taxon>Candidatus Brocadiales</taxon>
        <taxon>Candidatus Scalinduaceae</taxon>
        <taxon>Candidatus Scalindua</taxon>
    </lineage>
</organism>
<evidence type="ECO:0000313" key="1">
    <source>
        <dbReference type="EMBL" id="ODS32574.1"/>
    </source>
</evidence>
<proteinExistence type="predicted"/>
<dbReference type="Proteomes" id="UP000094056">
    <property type="component" value="Unassembled WGS sequence"/>
</dbReference>
<gene>
    <name evidence="1" type="ORF">SCARUB_02278</name>
</gene>
<sequence length="376" mass="42042">MKTIVLQITKASLDSFVKAVVPKLKAGDEIGLVLRDDDIIIHIDSTEKPRTENITSAALKSNIKVFPSEGFTLEDISILNNEVLTRLASSMISKGVRINALGFGTSGPLHTLLNVMRFPLLVRPLPEPIALDCESFYPIKNDDFGEATGTHHPGSGSYEEVFRSTLIEARTEALKKVELIFKEAENKYQCTKPCVRQFEILLGEPKERVVPFVEGSFWRAGVEIIHKIIVTVPWELNVLCRRAPIETGEIEDAPTSPEEEGAITCDGFSLGGIAIGRSRTPESTRKTRAQILEDAAKKIPEAMDKAMKEIRNELKKLPHCPGVNCPKERIKIVLGPIEKHVDMRERPPEGWFEFLLHFFGEAVVKIHWRIILECSS</sequence>
<dbReference type="AlphaFoldDB" id="A0A1E3XC81"/>
<accession>A0A1E3XC81</accession>
<reference evidence="1 2" key="1">
    <citation type="submission" date="2016-07" db="EMBL/GenBank/DDBJ databases">
        <title>Draft genome of Scalindua rubra, obtained from a brine-seawater interface in the Red Sea, sheds light on salt adaptation in anammox bacteria.</title>
        <authorList>
            <person name="Speth D.R."/>
            <person name="Lagkouvardos I."/>
            <person name="Wang Y."/>
            <person name="Qian P.-Y."/>
            <person name="Dutilh B.E."/>
            <person name="Jetten M.S."/>
        </authorList>
    </citation>
    <scope>NUCLEOTIDE SEQUENCE [LARGE SCALE GENOMIC DNA]</scope>
    <source>
        <strain evidence="1">BSI-1</strain>
    </source>
</reference>
<dbReference type="EMBL" id="MAYW01000056">
    <property type="protein sequence ID" value="ODS32574.1"/>
    <property type="molecule type" value="Genomic_DNA"/>
</dbReference>
<comment type="caution">
    <text evidence="1">The sequence shown here is derived from an EMBL/GenBank/DDBJ whole genome shotgun (WGS) entry which is preliminary data.</text>
</comment>
<name>A0A1E3XC81_9BACT</name>